<accession>A0A1D7TNB1</accession>
<dbReference type="KEGG" id="shal:SHALO_2714"/>
<sequence length="229" mass="25247">MKKVLVTGATGSIGAAIVRCFAKEGYFVYIHYKSQKDKALALLEEIQQGEMIQCDLTQKEEVKKAFESLYVNVLVNNAGITKDKLFFFMEEEEWRDVMDANLNSLFYVTKQILPNMIKEKAGSIVNVSSISGLVGNGGQVNYSTTKGGIIAFTKALCVEVARYNIRVNAVAPGVIESEMIQNVDKNITNIIPCKRLGKPEEVAEVVFFLGDKATYVNGEVINISGGMVR</sequence>
<dbReference type="PRINTS" id="PR00080">
    <property type="entry name" value="SDRFAMILY"/>
</dbReference>
<dbReference type="Proteomes" id="UP000094609">
    <property type="component" value="Chromosome"/>
</dbReference>
<dbReference type="GO" id="GO:0004316">
    <property type="term" value="F:3-oxoacyl-[acyl-carrier-protein] reductase (NADPH) activity"/>
    <property type="evidence" value="ECO:0007669"/>
    <property type="project" value="UniProtKB-EC"/>
</dbReference>
<dbReference type="PATRIC" id="fig|1193502.14.peg.2749"/>
<comment type="similarity">
    <text evidence="1 3">Belongs to the short-chain dehydrogenases/reductases (SDR) family.</text>
</comment>
<name>A0A1D7TNB1_9BACT</name>
<dbReference type="Gene3D" id="3.40.50.720">
    <property type="entry name" value="NAD(P)-binding Rossmann-like Domain"/>
    <property type="match status" value="1"/>
</dbReference>
<keyword evidence="5" id="KW-1185">Reference proteome</keyword>
<keyword evidence="2 4" id="KW-0560">Oxidoreductase</keyword>
<evidence type="ECO:0000256" key="1">
    <source>
        <dbReference type="ARBA" id="ARBA00006484"/>
    </source>
</evidence>
<evidence type="ECO:0000313" key="4">
    <source>
        <dbReference type="EMBL" id="AOO66472.1"/>
    </source>
</evidence>
<evidence type="ECO:0000313" key="5">
    <source>
        <dbReference type="Proteomes" id="UP000094609"/>
    </source>
</evidence>
<dbReference type="GO" id="GO:0048038">
    <property type="term" value="F:quinone binding"/>
    <property type="evidence" value="ECO:0007669"/>
    <property type="project" value="TreeGrafter"/>
</dbReference>
<proteinExistence type="inferred from homology"/>
<dbReference type="FunFam" id="3.40.50.720:FF:000173">
    <property type="entry name" value="3-oxoacyl-[acyl-carrier protein] reductase"/>
    <property type="match status" value="1"/>
</dbReference>
<dbReference type="RefSeq" id="WP_069479003.1">
    <property type="nucleotide sequence ID" value="NZ_CP017111.1"/>
</dbReference>
<dbReference type="NCBIfam" id="NF009466">
    <property type="entry name" value="PRK12826.1-2"/>
    <property type="match status" value="1"/>
</dbReference>
<reference evidence="5" key="1">
    <citation type="submission" date="2016-08" db="EMBL/GenBank/DDBJ databases">
        <title>Complete genome sequence of the organohalide-respiring Epsilonproteobacterium Sulfurospirillum halorespirans.</title>
        <authorList>
            <person name="Goris T."/>
            <person name="Zimmermann J."/>
            <person name="Schenz B."/>
            <person name="Lemos M."/>
            <person name="Hackermueller J."/>
            <person name="Diekert G."/>
        </authorList>
    </citation>
    <scope>NUCLEOTIDE SEQUENCE [LARGE SCALE GENOMIC DNA]</scope>
    <source>
        <strain>DSM 13726</strain>
        <strain evidence="5">PCE-M2</strain>
    </source>
</reference>
<dbReference type="PANTHER" id="PTHR42760">
    <property type="entry name" value="SHORT-CHAIN DEHYDROGENASES/REDUCTASES FAMILY MEMBER"/>
    <property type="match status" value="1"/>
</dbReference>
<organism evidence="4 5">
    <name type="scientific">Sulfurospirillum halorespirans DSM 13726</name>
    <dbReference type="NCBI Taxonomy" id="1193502"/>
    <lineage>
        <taxon>Bacteria</taxon>
        <taxon>Pseudomonadati</taxon>
        <taxon>Campylobacterota</taxon>
        <taxon>Epsilonproteobacteria</taxon>
        <taxon>Campylobacterales</taxon>
        <taxon>Sulfurospirillaceae</taxon>
        <taxon>Sulfurospirillum</taxon>
    </lineage>
</organism>
<gene>
    <name evidence="4" type="ORF">SHALO_2714</name>
</gene>
<evidence type="ECO:0000256" key="2">
    <source>
        <dbReference type="ARBA" id="ARBA00023002"/>
    </source>
</evidence>
<dbReference type="EC" id="1.1.1.100" evidence="4"/>
<dbReference type="SUPFAM" id="SSF51735">
    <property type="entry name" value="NAD(P)-binding Rossmann-fold domains"/>
    <property type="match status" value="1"/>
</dbReference>
<dbReference type="PRINTS" id="PR00081">
    <property type="entry name" value="GDHRDH"/>
</dbReference>
<evidence type="ECO:0000256" key="3">
    <source>
        <dbReference type="RuleBase" id="RU000363"/>
    </source>
</evidence>
<protein>
    <submittedName>
        <fullName evidence="4">3-oxoacyl-[acyl-carrier-protein] reductase FabG</fullName>
        <ecNumber evidence="4">1.1.1.100</ecNumber>
    </submittedName>
</protein>
<dbReference type="GO" id="GO:0006633">
    <property type="term" value="P:fatty acid biosynthetic process"/>
    <property type="evidence" value="ECO:0007669"/>
    <property type="project" value="TreeGrafter"/>
</dbReference>
<dbReference type="PANTHER" id="PTHR42760:SF133">
    <property type="entry name" value="3-OXOACYL-[ACYL-CARRIER-PROTEIN] REDUCTASE"/>
    <property type="match status" value="1"/>
</dbReference>
<dbReference type="EMBL" id="CP017111">
    <property type="protein sequence ID" value="AOO66472.1"/>
    <property type="molecule type" value="Genomic_DNA"/>
</dbReference>
<dbReference type="InterPro" id="IPR020904">
    <property type="entry name" value="Sc_DH/Rdtase_CS"/>
</dbReference>
<dbReference type="STRING" id="1193502.SHALO_2714"/>
<dbReference type="InterPro" id="IPR002347">
    <property type="entry name" value="SDR_fam"/>
</dbReference>
<dbReference type="Pfam" id="PF00106">
    <property type="entry name" value="adh_short"/>
    <property type="match status" value="1"/>
</dbReference>
<dbReference type="InterPro" id="IPR036291">
    <property type="entry name" value="NAD(P)-bd_dom_sf"/>
</dbReference>
<dbReference type="AlphaFoldDB" id="A0A1D7TNB1"/>
<dbReference type="PROSITE" id="PS00061">
    <property type="entry name" value="ADH_SHORT"/>
    <property type="match status" value="1"/>
</dbReference>